<evidence type="ECO:0000313" key="1">
    <source>
        <dbReference type="EMBL" id="KAH3669669.1"/>
    </source>
</evidence>
<organism evidence="1 2">
    <name type="scientific">Ogataea polymorpha</name>
    <dbReference type="NCBI Taxonomy" id="460523"/>
    <lineage>
        <taxon>Eukaryota</taxon>
        <taxon>Fungi</taxon>
        <taxon>Dikarya</taxon>
        <taxon>Ascomycota</taxon>
        <taxon>Saccharomycotina</taxon>
        <taxon>Pichiomycetes</taxon>
        <taxon>Pichiales</taxon>
        <taxon>Pichiaceae</taxon>
        <taxon>Ogataea</taxon>
    </lineage>
</organism>
<reference evidence="1" key="1">
    <citation type="journal article" date="2021" name="Open Biol.">
        <title>Shared evolutionary footprints suggest mitochondrial oxidative damage underlies multiple complex I losses in fungi.</title>
        <authorList>
            <person name="Schikora-Tamarit M.A."/>
            <person name="Marcet-Houben M."/>
            <person name="Nosek J."/>
            <person name="Gabaldon T."/>
        </authorList>
    </citation>
    <scope>NUCLEOTIDE SEQUENCE</scope>
    <source>
        <strain evidence="1">NCAIM Y.01608</strain>
    </source>
</reference>
<reference evidence="1" key="2">
    <citation type="submission" date="2021-01" db="EMBL/GenBank/DDBJ databases">
        <authorList>
            <person name="Schikora-Tamarit M.A."/>
        </authorList>
    </citation>
    <scope>NUCLEOTIDE SEQUENCE</scope>
    <source>
        <strain evidence="1">NCAIM Y.01608</strain>
    </source>
</reference>
<accession>A0A9P8PDV6</accession>
<keyword evidence="2" id="KW-1185">Reference proteome</keyword>
<evidence type="ECO:0000313" key="2">
    <source>
        <dbReference type="Proteomes" id="UP000788993"/>
    </source>
</evidence>
<dbReference type="AlphaFoldDB" id="A0A9P8PDV6"/>
<protein>
    <submittedName>
        <fullName evidence="1">Uncharacterized protein</fullName>
    </submittedName>
</protein>
<dbReference type="Proteomes" id="UP000788993">
    <property type="component" value="Unassembled WGS sequence"/>
</dbReference>
<name>A0A9P8PDV6_9ASCO</name>
<comment type="caution">
    <text evidence="1">The sequence shown here is derived from an EMBL/GenBank/DDBJ whole genome shotgun (WGS) entry which is preliminary data.</text>
</comment>
<sequence length="69" mass="7790">MKYQEQQSDTTLKSKRPLFRTLRVVSATGMDLSWLVACKFKNPCDPVPRIASKFNKTIFCPGVAQGELI</sequence>
<proteinExistence type="predicted"/>
<dbReference type="EMBL" id="JAEUBD010000983">
    <property type="protein sequence ID" value="KAH3669669.1"/>
    <property type="molecule type" value="Genomic_DNA"/>
</dbReference>
<gene>
    <name evidence="1" type="ORF">OGATHE_002481</name>
</gene>